<evidence type="ECO:0000313" key="3">
    <source>
        <dbReference type="WBParaSite" id="scf7180000421696.g7606"/>
    </source>
</evidence>
<sequence length="257" mass="29674">MFHVNTNYENNMATLNDTESNKRVGFGYSNRYCIYARSAYSVDHGYRALFQNGVFRNFLPQPYAYMLNVLWIQLLLFFLASTTAQYLSIQNLFSDGHIPRSLIWLMGILAFLLNLFHIILLAWADYPRPDYYEKMEELSKLVTQEAGITDYVREAFTLSVDIGEKDLSLEKLKMERLRDYNNQLTYALIVQVINPLSTIFLVKPYRRAVLNKIFGRNNGEMTHATIKNNTGMPASKDQQRSFNTVAPIKNGGESSMK</sequence>
<keyword evidence="1" id="KW-0812">Transmembrane</keyword>
<evidence type="ECO:0000313" key="2">
    <source>
        <dbReference type="Proteomes" id="UP000887560"/>
    </source>
</evidence>
<protein>
    <submittedName>
        <fullName evidence="3">Uncharacterized protein</fullName>
    </submittedName>
</protein>
<dbReference type="WBParaSite" id="scf7180000421696.g7606">
    <property type="protein sequence ID" value="scf7180000421696.g7606"/>
    <property type="gene ID" value="scf7180000421696.g7606"/>
</dbReference>
<accession>A0A915NUA3</accession>
<dbReference type="AlphaFoldDB" id="A0A915NUA3"/>
<feature type="transmembrane region" description="Helical" evidence="1">
    <location>
        <begin position="102"/>
        <end position="124"/>
    </location>
</feature>
<feature type="transmembrane region" description="Helical" evidence="1">
    <location>
        <begin position="63"/>
        <end position="81"/>
    </location>
</feature>
<keyword evidence="1" id="KW-0472">Membrane</keyword>
<organism evidence="2 3">
    <name type="scientific">Meloidogyne floridensis</name>
    <dbReference type="NCBI Taxonomy" id="298350"/>
    <lineage>
        <taxon>Eukaryota</taxon>
        <taxon>Metazoa</taxon>
        <taxon>Ecdysozoa</taxon>
        <taxon>Nematoda</taxon>
        <taxon>Chromadorea</taxon>
        <taxon>Rhabditida</taxon>
        <taxon>Tylenchina</taxon>
        <taxon>Tylenchomorpha</taxon>
        <taxon>Tylenchoidea</taxon>
        <taxon>Meloidogynidae</taxon>
        <taxon>Meloidogyninae</taxon>
        <taxon>Meloidogyne</taxon>
    </lineage>
</organism>
<dbReference type="Proteomes" id="UP000887560">
    <property type="component" value="Unplaced"/>
</dbReference>
<proteinExistence type="predicted"/>
<reference evidence="3" key="1">
    <citation type="submission" date="2022-11" db="UniProtKB">
        <authorList>
            <consortium name="WormBaseParasite"/>
        </authorList>
    </citation>
    <scope>IDENTIFICATION</scope>
</reference>
<keyword evidence="1" id="KW-1133">Transmembrane helix</keyword>
<name>A0A915NUA3_9BILA</name>
<keyword evidence="2" id="KW-1185">Reference proteome</keyword>
<evidence type="ECO:0000256" key="1">
    <source>
        <dbReference type="SAM" id="Phobius"/>
    </source>
</evidence>